<sequence>MLINLRKEKTGNKGIIEKINENSVIINITENHSQQEFEGNRTEVAHKNYRILKIQ</sequence>
<dbReference type="Proteomes" id="UP000441585">
    <property type="component" value="Unassembled WGS sequence"/>
</dbReference>
<keyword evidence="2" id="KW-1185">Reference proteome</keyword>
<evidence type="ECO:0000313" key="2">
    <source>
        <dbReference type="Proteomes" id="UP000441585"/>
    </source>
</evidence>
<proteinExistence type="predicted"/>
<dbReference type="Pfam" id="PF09953">
    <property type="entry name" value="DUF2187"/>
    <property type="match status" value="1"/>
</dbReference>
<name>A0A6I2MD02_9BACI</name>
<gene>
    <name evidence="1" type="ORF">GJU41_19505</name>
</gene>
<dbReference type="InterPro" id="IPR018690">
    <property type="entry name" value="DUF2187"/>
</dbReference>
<accession>A0A6I2MD02</accession>
<organism evidence="1 2">
    <name type="scientific">Metabacillus idriensis</name>
    <dbReference type="NCBI Taxonomy" id="324768"/>
    <lineage>
        <taxon>Bacteria</taxon>
        <taxon>Bacillati</taxon>
        <taxon>Bacillota</taxon>
        <taxon>Bacilli</taxon>
        <taxon>Bacillales</taxon>
        <taxon>Bacillaceae</taxon>
        <taxon>Metabacillus</taxon>
    </lineage>
</organism>
<comment type="caution">
    <text evidence="1">The sequence shown here is derived from an EMBL/GenBank/DDBJ whole genome shotgun (WGS) entry which is preliminary data.</text>
</comment>
<protein>
    <submittedName>
        <fullName evidence="1">DUF2187 domain-containing protein</fullName>
    </submittedName>
</protein>
<evidence type="ECO:0000313" key="1">
    <source>
        <dbReference type="EMBL" id="MRX56148.1"/>
    </source>
</evidence>
<dbReference type="AlphaFoldDB" id="A0A6I2MD02"/>
<dbReference type="RefSeq" id="WP_170292853.1">
    <property type="nucleotide sequence ID" value="NZ_CAJGAA010000007.1"/>
</dbReference>
<dbReference type="EMBL" id="WKKF01000009">
    <property type="protein sequence ID" value="MRX56148.1"/>
    <property type="molecule type" value="Genomic_DNA"/>
</dbReference>
<reference evidence="1 2" key="1">
    <citation type="submission" date="2019-11" db="EMBL/GenBank/DDBJ databases">
        <title>Bacillus idriensis genome.</title>
        <authorList>
            <person name="Konopka E.N."/>
            <person name="Newman J.D."/>
        </authorList>
    </citation>
    <scope>NUCLEOTIDE SEQUENCE [LARGE SCALE GENOMIC DNA]</scope>
    <source>
        <strain evidence="1 2">DSM 19097</strain>
    </source>
</reference>